<evidence type="ECO:0000313" key="1">
    <source>
        <dbReference type="EMBL" id="MDH6058847.1"/>
    </source>
</evidence>
<evidence type="ECO:0000313" key="2">
    <source>
        <dbReference type="Proteomes" id="UP001159371"/>
    </source>
</evidence>
<name>A0ABT6K936_9CYAN</name>
<dbReference type="EMBL" id="JANQDO010000113">
    <property type="protein sequence ID" value="MDH6058847.1"/>
    <property type="molecule type" value="Genomic_DNA"/>
</dbReference>
<protein>
    <submittedName>
        <fullName evidence="1">Uncharacterized protein</fullName>
    </submittedName>
</protein>
<sequence length="111" mass="12685">MEQQPIYELAVHLSPAAPELRRAEPSVVYFSNLKKTVEFAQAVLVLHGWEAGLNYTAVYRGLKLRDRFTKDFSAEGLLFFRLVISRKTLNPVLPTLDIPDFPKPRNKKSGR</sequence>
<comment type="caution">
    <text evidence="1">The sequence shown here is derived from an EMBL/GenBank/DDBJ whole genome shotgun (WGS) entry which is preliminary data.</text>
</comment>
<dbReference type="Proteomes" id="UP001159371">
    <property type="component" value="Unassembled WGS sequence"/>
</dbReference>
<reference evidence="1 2" key="1">
    <citation type="journal article" date="2023" name="J. Phycol.">
        <title>Chrysosporum ovalisporum is synonymous with the true-branching cyanobacterium Umezakia natans (Nostocales/Aphanizomenonaceae).</title>
        <authorList>
            <person name="McGregor G.B."/>
            <person name="Sendall B.C."/>
            <person name="Niiyama Y."/>
            <person name="Tuji A."/>
            <person name="Willis A."/>
        </authorList>
    </citation>
    <scope>NUCLEOTIDE SEQUENCE [LARGE SCALE GENOMIC DNA]</scope>
    <source>
        <strain evidence="1 2">FSS-43</strain>
    </source>
</reference>
<accession>A0ABT6K936</accession>
<dbReference type="RefSeq" id="WP_280657738.1">
    <property type="nucleotide sequence ID" value="NZ_JANQDO010000113.1"/>
</dbReference>
<organism evidence="1 2">
    <name type="scientific">Umezakia ovalisporum FSS-43</name>
    <dbReference type="NCBI Taxonomy" id="2740520"/>
    <lineage>
        <taxon>Bacteria</taxon>
        <taxon>Bacillati</taxon>
        <taxon>Cyanobacteriota</taxon>
        <taxon>Cyanophyceae</taxon>
        <taxon>Nostocales</taxon>
        <taxon>Nodulariaceae</taxon>
        <taxon>Umezakia</taxon>
    </lineage>
</organism>
<proteinExistence type="predicted"/>
<keyword evidence="2" id="KW-1185">Reference proteome</keyword>
<gene>
    <name evidence="1" type="ORF">NWP19_19260</name>
</gene>